<dbReference type="PANTHER" id="PTHR44858">
    <property type="entry name" value="TETRATRICOPEPTIDE REPEAT PROTEIN 6"/>
    <property type="match status" value="1"/>
</dbReference>
<dbReference type="PROSITE" id="PS51257">
    <property type="entry name" value="PROKAR_LIPOPROTEIN"/>
    <property type="match status" value="1"/>
</dbReference>
<evidence type="ECO:0000256" key="4">
    <source>
        <dbReference type="SAM" id="MobiDB-lite"/>
    </source>
</evidence>
<keyword evidence="5" id="KW-0732">Signal</keyword>
<dbReference type="Pfam" id="PF13432">
    <property type="entry name" value="TPR_16"/>
    <property type="match status" value="1"/>
</dbReference>
<evidence type="ECO:0000256" key="1">
    <source>
        <dbReference type="ARBA" id="ARBA00022737"/>
    </source>
</evidence>
<proteinExistence type="predicted"/>
<evidence type="ECO:0000256" key="5">
    <source>
        <dbReference type="SAM" id="SignalP"/>
    </source>
</evidence>
<protein>
    <submittedName>
        <fullName evidence="6">Tetratricopeptide repeat protein</fullName>
    </submittedName>
</protein>
<dbReference type="SUPFAM" id="SSF48452">
    <property type="entry name" value="TPR-like"/>
    <property type="match status" value="2"/>
</dbReference>
<feature type="chain" id="PRO_5040988875" evidence="5">
    <location>
        <begin position="22"/>
        <end position="553"/>
    </location>
</feature>
<keyword evidence="2 3" id="KW-0802">TPR repeat</keyword>
<dbReference type="InterPro" id="IPR019734">
    <property type="entry name" value="TPR_rpt"/>
</dbReference>
<dbReference type="InterPro" id="IPR011990">
    <property type="entry name" value="TPR-like_helical_dom_sf"/>
</dbReference>
<dbReference type="PANTHER" id="PTHR44858:SF1">
    <property type="entry name" value="UDP-N-ACETYLGLUCOSAMINE--PEPTIDE N-ACETYLGLUCOSAMINYLTRANSFERASE SPINDLY-RELATED"/>
    <property type="match status" value="1"/>
</dbReference>
<feature type="repeat" description="TPR" evidence="3">
    <location>
        <begin position="355"/>
        <end position="388"/>
    </location>
</feature>
<evidence type="ECO:0000313" key="7">
    <source>
        <dbReference type="Proteomes" id="UP001139971"/>
    </source>
</evidence>
<sequence>MKFTRIASALILSLAATAACAESALKPLPEPNLGQIDKAQAEQLTKNRADFEKARKDLIGPPLAQAYAMMASSYYAAGFPDIAAIALDNAVVVVPEDGRWIYLQGVLANARKQQAAARDYFERAFLVDKSYLPIRIALATALIEQGNLDRARQITDDGVKDFGSAAKLHAMRAEIALKQKRYADALSASNEALKLDPDATSVYALQADAYQAQGNASAAQAARAKAGNTPPVMGDPLAQGFLGGGAQTAAPDESNPIVRASRHIAARQYDEARKELDAALKQAPGDIGVLGLYARTEALAGNRSAAASRAAEALRAAPNDAQAFLTRGVVNETAGDEEAARRDYESAIRADPNAAEARLLLGNYLMRKAQYGQAVEQYRQILVIDPQRFEVYGHIVGAQVANGRCAESLKELNDGMRGNQRQGFLAQVFVRVASTCPAANDTERSLALDIGRKLYVQRPMPQVTEAFALAAAAAGKFDDAVQLQGGAIFAAVRDGGTPASAPFQEFFKQFQAKQKPERPWPSTSPFFKPERLQPAPALPAQPAAAKPAEKPAG</sequence>
<dbReference type="Pfam" id="PF14559">
    <property type="entry name" value="TPR_19"/>
    <property type="match status" value="2"/>
</dbReference>
<name>A0A9X3YJI8_9GAMM</name>
<organism evidence="6 7">
    <name type="scientific">Tahibacter soli</name>
    <dbReference type="NCBI Taxonomy" id="2983605"/>
    <lineage>
        <taxon>Bacteria</taxon>
        <taxon>Pseudomonadati</taxon>
        <taxon>Pseudomonadota</taxon>
        <taxon>Gammaproteobacteria</taxon>
        <taxon>Lysobacterales</taxon>
        <taxon>Rhodanobacteraceae</taxon>
        <taxon>Tahibacter</taxon>
    </lineage>
</organism>
<gene>
    <name evidence="6" type="ORF">OD750_013255</name>
</gene>
<evidence type="ECO:0000256" key="3">
    <source>
        <dbReference type="PROSITE-ProRule" id="PRU00339"/>
    </source>
</evidence>
<dbReference type="RefSeq" id="WP_263545713.1">
    <property type="nucleotide sequence ID" value="NZ_JAOVZO020000017.1"/>
</dbReference>
<keyword evidence="7" id="KW-1185">Reference proteome</keyword>
<reference evidence="6" key="1">
    <citation type="submission" date="2023-02" db="EMBL/GenBank/DDBJ databases">
        <title>Tahibacter soli sp. nov. isolated from soil.</title>
        <authorList>
            <person name="Baek J.H."/>
            <person name="Lee J.K."/>
            <person name="Choi D.G."/>
            <person name="Jeon C.O."/>
        </authorList>
    </citation>
    <scope>NUCLEOTIDE SEQUENCE</scope>
    <source>
        <strain evidence="6">BL</strain>
    </source>
</reference>
<feature type="region of interest" description="Disordered" evidence="4">
    <location>
        <begin position="510"/>
        <end position="553"/>
    </location>
</feature>
<dbReference type="EMBL" id="JAOVZO020000017">
    <property type="protein sequence ID" value="MDC8013506.1"/>
    <property type="molecule type" value="Genomic_DNA"/>
</dbReference>
<feature type="repeat" description="TPR" evidence="3">
    <location>
        <begin position="321"/>
        <end position="354"/>
    </location>
</feature>
<comment type="caution">
    <text evidence="6">The sequence shown here is derived from an EMBL/GenBank/DDBJ whole genome shotgun (WGS) entry which is preliminary data.</text>
</comment>
<dbReference type="InterPro" id="IPR050498">
    <property type="entry name" value="Ycf3"/>
</dbReference>
<dbReference type="PROSITE" id="PS50005">
    <property type="entry name" value="TPR"/>
    <property type="match status" value="3"/>
</dbReference>
<dbReference type="AlphaFoldDB" id="A0A9X3YJI8"/>
<keyword evidence="1" id="KW-0677">Repeat</keyword>
<evidence type="ECO:0000256" key="2">
    <source>
        <dbReference type="ARBA" id="ARBA00022803"/>
    </source>
</evidence>
<dbReference type="SMART" id="SM00028">
    <property type="entry name" value="TPR"/>
    <property type="match status" value="5"/>
</dbReference>
<dbReference type="Proteomes" id="UP001139971">
    <property type="component" value="Unassembled WGS sequence"/>
</dbReference>
<feature type="compositionally biased region" description="Low complexity" evidence="4">
    <location>
        <begin position="532"/>
        <end position="546"/>
    </location>
</feature>
<feature type="repeat" description="TPR" evidence="3">
    <location>
        <begin position="166"/>
        <end position="199"/>
    </location>
</feature>
<feature type="signal peptide" evidence="5">
    <location>
        <begin position="1"/>
        <end position="21"/>
    </location>
</feature>
<evidence type="ECO:0000313" key="6">
    <source>
        <dbReference type="EMBL" id="MDC8013506.1"/>
    </source>
</evidence>
<accession>A0A9X3YJI8</accession>
<dbReference type="Gene3D" id="1.25.40.10">
    <property type="entry name" value="Tetratricopeptide repeat domain"/>
    <property type="match status" value="2"/>
</dbReference>